<evidence type="ECO:0000313" key="2">
    <source>
        <dbReference type="EMBL" id="GAA3699347.1"/>
    </source>
</evidence>
<comment type="caution">
    <text evidence="2">The sequence shown here is derived from an EMBL/GenBank/DDBJ whole genome shotgun (WGS) entry which is preliminary data.</text>
</comment>
<dbReference type="Pfam" id="PF14013">
    <property type="entry name" value="MT0933_antitox"/>
    <property type="match status" value="1"/>
</dbReference>
<accession>A0ABP7D7D9</accession>
<dbReference type="InterPro" id="IPR028037">
    <property type="entry name" value="Antitoxin_Rv0909/MT0933"/>
</dbReference>
<dbReference type="EMBL" id="BAAAYX010000003">
    <property type="protein sequence ID" value="GAA3699347.1"/>
    <property type="molecule type" value="Genomic_DNA"/>
</dbReference>
<dbReference type="RefSeq" id="WP_344811674.1">
    <property type="nucleotide sequence ID" value="NZ_BAAAYX010000003.1"/>
</dbReference>
<feature type="compositionally biased region" description="Basic and acidic residues" evidence="1">
    <location>
        <begin position="47"/>
        <end position="61"/>
    </location>
</feature>
<proteinExistence type="predicted"/>
<keyword evidence="3" id="KW-1185">Reference proteome</keyword>
<dbReference type="Proteomes" id="UP001500051">
    <property type="component" value="Unassembled WGS sequence"/>
</dbReference>
<evidence type="ECO:0000313" key="3">
    <source>
        <dbReference type="Proteomes" id="UP001500051"/>
    </source>
</evidence>
<organism evidence="2 3">
    <name type="scientific">Microlunatus aurantiacus</name>
    <dbReference type="NCBI Taxonomy" id="446786"/>
    <lineage>
        <taxon>Bacteria</taxon>
        <taxon>Bacillati</taxon>
        <taxon>Actinomycetota</taxon>
        <taxon>Actinomycetes</taxon>
        <taxon>Propionibacteriales</taxon>
        <taxon>Propionibacteriaceae</taxon>
        <taxon>Microlunatus</taxon>
    </lineage>
</organism>
<evidence type="ECO:0000256" key="1">
    <source>
        <dbReference type="SAM" id="MobiDB-lite"/>
    </source>
</evidence>
<name>A0ABP7D7D9_9ACTN</name>
<feature type="region of interest" description="Disordered" evidence="1">
    <location>
        <begin position="28"/>
        <end position="61"/>
    </location>
</feature>
<reference evidence="3" key="1">
    <citation type="journal article" date="2019" name="Int. J. Syst. Evol. Microbiol.">
        <title>The Global Catalogue of Microorganisms (GCM) 10K type strain sequencing project: providing services to taxonomists for standard genome sequencing and annotation.</title>
        <authorList>
            <consortium name="The Broad Institute Genomics Platform"/>
            <consortium name="The Broad Institute Genome Sequencing Center for Infectious Disease"/>
            <person name="Wu L."/>
            <person name="Ma J."/>
        </authorList>
    </citation>
    <scope>NUCLEOTIDE SEQUENCE [LARGE SCALE GENOMIC DNA]</scope>
    <source>
        <strain evidence="3">JCM 16548</strain>
    </source>
</reference>
<feature type="compositionally biased region" description="Polar residues" evidence="1">
    <location>
        <begin position="33"/>
        <end position="42"/>
    </location>
</feature>
<protein>
    <submittedName>
        <fullName evidence="2">Antitoxin</fullName>
    </submittedName>
</protein>
<sequence>MGIFDKAKDLLNEHNDKVDQGIDKAADLIDQKTGGQHSSQIDQAAEQAKKAMDDNRTQPPA</sequence>
<gene>
    <name evidence="2" type="ORF">GCM10022204_14830</name>
</gene>